<proteinExistence type="predicted"/>
<sequence>MSSSSLLGLLRRTAATAQAQQVHAQFLVRGLPLHNHLLSKLSELCSDDYALAVFLDLPSSPNDHSYASLIRAYAASGLFGRALASYSSMLRNGVQPTNFTYPPLLKSCSALSSPCLGRQMHAHVLKFGFLSDLFVSNCLIDMYSKCLLLENARQLLEDMPNRDYVSYNTLISGYAQNGDMRNACLVFEEMPTSRNVVCWTALIDGFGKHGMIAEMLIFFRRMLVSGDHVLPNSATMVCLLSACAKASNWEAGRWISVFIDVNAITLNSVLSTALVDMYSRCGELDKARKVFDDIPDKNVVSWNAMITGYLLRGLAEYAVRLYHSMKECGVEPNELVISSGEASLGCCKLLSNIFASVCRWSDVARVRKLIKEKTTMKVSSCSWIEVDGDVCRFLVEDIKLVKCQNIYVMLTILMRQLSDEGYQVNFDNLVEHIQNFQNFVQEQLRAKRNKCYALHKTNEAGALNKLSSFEVV</sequence>
<name>A0AAQ3QKM6_9LILI</name>
<keyword evidence="1" id="KW-0677">Repeat</keyword>
<feature type="repeat" description="PPR" evidence="2">
    <location>
        <begin position="163"/>
        <end position="197"/>
    </location>
</feature>
<keyword evidence="4" id="KW-1185">Reference proteome</keyword>
<evidence type="ECO:0000313" key="3">
    <source>
        <dbReference type="EMBL" id="WOL16191.1"/>
    </source>
</evidence>
<dbReference type="FunFam" id="1.25.40.10:FF:000682">
    <property type="entry name" value="Pentatricopeptide repeat-containing protein At3g16610"/>
    <property type="match status" value="1"/>
</dbReference>
<dbReference type="Pfam" id="PF20431">
    <property type="entry name" value="E_motif"/>
    <property type="match status" value="1"/>
</dbReference>
<dbReference type="GO" id="GO:0009451">
    <property type="term" value="P:RNA modification"/>
    <property type="evidence" value="ECO:0007669"/>
    <property type="project" value="InterPro"/>
</dbReference>
<dbReference type="InterPro" id="IPR011990">
    <property type="entry name" value="TPR-like_helical_dom_sf"/>
</dbReference>
<feature type="repeat" description="PPR" evidence="2">
    <location>
        <begin position="298"/>
        <end position="332"/>
    </location>
</feature>
<dbReference type="InterPro" id="IPR002885">
    <property type="entry name" value="PPR_rpt"/>
</dbReference>
<reference evidence="3 4" key="1">
    <citation type="submission" date="2023-10" db="EMBL/GenBank/DDBJ databases">
        <title>Chromosome-scale genome assembly provides insights into flower coloration mechanisms of Canna indica.</title>
        <authorList>
            <person name="Li C."/>
        </authorList>
    </citation>
    <scope>NUCLEOTIDE SEQUENCE [LARGE SCALE GENOMIC DNA]</scope>
    <source>
        <tissue evidence="3">Flower</tissue>
    </source>
</reference>
<dbReference type="GO" id="GO:0003723">
    <property type="term" value="F:RNA binding"/>
    <property type="evidence" value="ECO:0007669"/>
    <property type="project" value="InterPro"/>
</dbReference>
<dbReference type="Proteomes" id="UP001327560">
    <property type="component" value="Chromosome 8"/>
</dbReference>
<evidence type="ECO:0008006" key="5">
    <source>
        <dbReference type="Google" id="ProtNLM"/>
    </source>
</evidence>
<dbReference type="Pfam" id="PF01535">
    <property type="entry name" value="PPR"/>
    <property type="match status" value="2"/>
</dbReference>
<organism evidence="3 4">
    <name type="scientific">Canna indica</name>
    <name type="common">Indian-shot</name>
    <dbReference type="NCBI Taxonomy" id="4628"/>
    <lineage>
        <taxon>Eukaryota</taxon>
        <taxon>Viridiplantae</taxon>
        <taxon>Streptophyta</taxon>
        <taxon>Embryophyta</taxon>
        <taxon>Tracheophyta</taxon>
        <taxon>Spermatophyta</taxon>
        <taxon>Magnoliopsida</taxon>
        <taxon>Liliopsida</taxon>
        <taxon>Zingiberales</taxon>
        <taxon>Cannaceae</taxon>
        <taxon>Canna</taxon>
    </lineage>
</organism>
<feature type="repeat" description="PPR" evidence="2">
    <location>
        <begin position="267"/>
        <end position="297"/>
    </location>
</feature>
<gene>
    <name evidence="3" type="ORF">Cni_G24973</name>
</gene>
<evidence type="ECO:0000256" key="1">
    <source>
        <dbReference type="ARBA" id="ARBA00022737"/>
    </source>
</evidence>
<dbReference type="AlphaFoldDB" id="A0AAQ3QKM6"/>
<evidence type="ECO:0000313" key="4">
    <source>
        <dbReference type="Proteomes" id="UP001327560"/>
    </source>
</evidence>
<dbReference type="EMBL" id="CP136897">
    <property type="protein sequence ID" value="WOL16191.1"/>
    <property type="molecule type" value="Genomic_DNA"/>
</dbReference>
<dbReference type="InterPro" id="IPR046848">
    <property type="entry name" value="E_motif"/>
</dbReference>
<dbReference type="PROSITE" id="PS51375">
    <property type="entry name" value="PPR"/>
    <property type="match status" value="4"/>
</dbReference>
<protein>
    <recommendedName>
        <fullName evidence="5">Pentatricopeptide repeat-containing protein</fullName>
    </recommendedName>
</protein>
<evidence type="ECO:0000256" key="2">
    <source>
        <dbReference type="PROSITE-ProRule" id="PRU00708"/>
    </source>
</evidence>
<dbReference type="NCBIfam" id="TIGR00756">
    <property type="entry name" value="PPR"/>
    <property type="match status" value="4"/>
</dbReference>
<accession>A0AAQ3QKM6</accession>
<dbReference type="PANTHER" id="PTHR47926">
    <property type="entry name" value="PENTATRICOPEPTIDE REPEAT-CONTAINING PROTEIN"/>
    <property type="match status" value="1"/>
</dbReference>
<dbReference type="Gene3D" id="1.25.40.10">
    <property type="entry name" value="Tetratricopeptide repeat domain"/>
    <property type="match status" value="3"/>
</dbReference>
<dbReference type="FunFam" id="1.25.40.10:FF:000285">
    <property type="entry name" value="Pentatricopeptide repeat-containing protein, chloroplastic"/>
    <property type="match status" value="1"/>
</dbReference>
<dbReference type="Pfam" id="PF13041">
    <property type="entry name" value="PPR_2"/>
    <property type="match status" value="3"/>
</dbReference>
<feature type="repeat" description="PPR" evidence="2">
    <location>
        <begin position="62"/>
        <end position="96"/>
    </location>
</feature>
<dbReference type="InterPro" id="IPR046960">
    <property type="entry name" value="PPR_At4g14850-like_plant"/>
</dbReference>